<dbReference type="InterPro" id="IPR001505">
    <property type="entry name" value="Copper_CuA"/>
</dbReference>
<dbReference type="PANTHER" id="PTHR42838:SF2">
    <property type="entry name" value="NITROUS-OXIDE REDUCTASE"/>
    <property type="match status" value="1"/>
</dbReference>
<evidence type="ECO:0000313" key="4">
    <source>
        <dbReference type="EMBL" id="MFC4873414.1"/>
    </source>
</evidence>
<dbReference type="CDD" id="cd04223">
    <property type="entry name" value="N2OR_C"/>
    <property type="match status" value="1"/>
</dbReference>
<organism evidence="4 5">
    <name type="scientific">Negadavirga shengliensis</name>
    <dbReference type="NCBI Taxonomy" id="1389218"/>
    <lineage>
        <taxon>Bacteria</taxon>
        <taxon>Pseudomonadati</taxon>
        <taxon>Bacteroidota</taxon>
        <taxon>Cytophagia</taxon>
        <taxon>Cytophagales</taxon>
        <taxon>Cyclobacteriaceae</taxon>
        <taxon>Negadavirga</taxon>
    </lineage>
</organism>
<dbReference type="PANTHER" id="PTHR42838">
    <property type="entry name" value="CYTOCHROME C OXIDASE SUBUNIT II"/>
    <property type="match status" value="1"/>
</dbReference>
<keyword evidence="2" id="KW-0479">Metal-binding</keyword>
<dbReference type="InterPro" id="IPR008972">
    <property type="entry name" value="Cupredoxin"/>
</dbReference>
<keyword evidence="4" id="KW-0560">Oxidoreductase</keyword>
<dbReference type="InterPro" id="IPR026468">
    <property type="entry name" value="Nitrous_oxide_Rdtase_Sec-dep"/>
</dbReference>
<reference evidence="5" key="1">
    <citation type="journal article" date="2019" name="Int. J. Syst. Evol. Microbiol.">
        <title>The Global Catalogue of Microorganisms (GCM) 10K type strain sequencing project: providing services to taxonomists for standard genome sequencing and annotation.</title>
        <authorList>
            <consortium name="The Broad Institute Genomics Platform"/>
            <consortium name="The Broad Institute Genome Sequencing Center for Infectious Disease"/>
            <person name="Wu L."/>
            <person name="Ma J."/>
        </authorList>
    </citation>
    <scope>NUCLEOTIDE SEQUENCE [LARGE SCALE GENOMIC DNA]</scope>
    <source>
        <strain evidence="5">CGMCC 4.7466</strain>
    </source>
</reference>
<dbReference type="InterPro" id="IPR015943">
    <property type="entry name" value="WD40/YVTN_repeat-like_dom_sf"/>
</dbReference>
<dbReference type="EMBL" id="JBHSJJ010000010">
    <property type="protein sequence ID" value="MFC4873414.1"/>
    <property type="molecule type" value="Genomic_DNA"/>
</dbReference>
<dbReference type="Pfam" id="PF18764">
    <property type="entry name" value="nos_propeller"/>
    <property type="match status" value="1"/>
</dbReference>
<comment type="subcellular location">
    <subcellularLocation>
        <location evidence="1">Cell envelope</location>
    </subcellularLocation>
</comment>
<evidence type="ECO:0000256" key="3">
    <source>
        <dbReference type="ARBA" id="ARBA00023008"/>
    </source>
</evidence>
<dbReference type="InterPro" id="IPR051403">
    <property type="entry name" value="NosZ/Cyto_c_oxidase_sub2"/>
</dbReference>
<keyword evidence="3" id="KW-0186">Copper</keyword>
<proteinExistence type="predicted"/>
<comment type="caution">
    <text evidence="4">The sequence shown here is derived from an EMBL/GenBank/DDBJ whole genome shotgun (WGS) entry which is preliminary data.</text>
</comment>
<sequence>MKTKIWLSTFAVVMAAMVIGCKPKGAQSTLAGDAANKVYVPPGQHDEFYNLVSGGFNGQMSVVGLPSGRTLKILPVFSVHPENGWGYSEESKPMLNTANGFVPWDDLHHISVSTTNAEHDGRWAFANGNNTPRIARVDLTTFKTVEIIEIPNSAGNHSSPYITENTEYVVAGTRFSVPTGEDRDVSIDSYKDNFKGTISFLSVDKNSGHMDIAFQIEAPPFNFDLARAGKKKSHGWFFFSTYNTEMAHTLLEVNASQRDKDYIMAVNWKRAEEYIKEGKGKKIKAPYAHNVWDEETHMATSTIKENILSLDPTELKDILYFIPCPKSPHGTDTDPTGEYIIGSGKLAAIIPVFSFTKMLEAIENEDFEGTIGGMPVLNYESVLHGEVEKPGLGPLHTEFDGRGNAYTSMFVSSEVVKWNIETLEVLDRVPTYYSVGHLMIPGGPTGNPHGKYMVAYNKITKDRYLPTGPELAHSAQLYDISGDKMQLLLDFPTIGEPHYAEAFPASLIKDKQVKFYPMEHNNHPRALKGINDARVERDGNNVHVYMTSIRSNFRPDNIEGVRLGDEVYFHVTNLEQDWDVPHGFAIKGANTAEILIMPGETATLKWVPDRVGVFPFYCTDFCSALHQEMQGYIRVSSADSNVPIKYLTGEAE</sequence>
<dbReference type="PROSITE" id="PS00078">
    <property type="entry name" value="COX2"/>
    <property type="match status" value="1"/>
</dbReference>
<accession>A0ABV9T4Q6</accession>
<dbReference type="InterPro" id="IPR011045">
    <property type="entry name" value="N2O_reductase_N"/>
</dbReference>
<protein>
    <submittedName>
        <fullName evidence="4">Sec-dependent nitrous-oxide reductase</fullName>
        <ecNumber evidence="4">1.7.2.4</ecNumber>
    </submittedName>
</protein>
<dbReference type="InterPro" id="IPR041114">
    <property type="entry name" value="Nos_propeller"/>
</dbReference>
<dbReference type="RefSeq" id="WP_377066244.1">
    <property type="nucleotide sequence ID" value="NZ_JBHSJJ010000010.1"/>
</dbReference>
<evidence type="ECO:0000256" key="1">
    <source>
        <dbReference type="ARBA" id="ARBA00004196"/>
    </source>
</evidence>
<dbReference type="NCBIfam" id="TIGR04246">
    <property type="entry name" value="nitrous_NosZ_Gp"/>
    <property type="match status" value="1"/>
</dbReference>
<dbReference type="EC" id="1.7.2.4" evidence="4"/>
<gene>
    <name evidence="4" type="primary">nosZ</name>
    <name evidence="4" type="ORF">ACFPFU_17055</name>
</gene>
<dbReference type="Gene3D" id="2.60.40.420">
    <property type="entry name" value="Cupredoxins - blue copper proteins"/>
    <property type="match status" value="1"/>
</dbReference>
<name>A0ABV9T4Q6_9BACT</name>
<evidence type="ECO:0000256" key="2">
    <source>
        <dbReference type="ARBA" id="ARBA00022723"/>
    </source>
</evidence>
<keyword evidence="5" id="KW-1185">Reference proteome</keyword>
<dbReference type="SUPFAM" id="SSF49503">
    <property type="entry name" value="Cupredoxins"/>
    <property type="match status" value="1"/>
</dbReference>
<dbReference type="InterPro" id="IPR034205">
    <property type="entry name" value="N2OR_C"/>
</dbReference>
<dbReference type="PROSITE" id="PS51257">
    <property type="entry name" value="PROKAR_LIPOPROTEIN"/>
    <property type="match status" value="1"/>
</dbReference>
<dbReference type="Gene3D" id="2.130.10.10">
    <property type="entry name" value="YVTN repeat-like/Quinoprotein amine dehydrogenase"/>
    <property type="match status" value="1"/>
</dbReference>
<dbReference type="Proteomes" id="UP001595818">
    <property type="component" value="Unassembled WGS sequence"/>
</dbReference>
<dbReference type="GO" id="GO:0050304">
    <property type="term" value="F:nitrous-oxide reductase activity"/>
    <property type="evidence" value="ECO:0007669"/>
    <property type="project" value="UniProtKB-EC"/>
</dbReference>
<evidence type="ECO:0000313" key="5">
    <source>
        <dbReference type="Proteomes" id="UP001595818"/>
    </source>
</evidence>
<dbReference type="SUPFAM" id="SSF50974">
    <property type="entry name" value="Nitrous oxide reductase, N-terminal domain"/>
    <property type="match status" value="1"/>
</dbReference>